<reference evidence="1" key="1">
    <citation type="submission" date="2016-04" db="EMBL/GenBank/DDBJ databases">
        <authorList>
            <person name="Evans L.H."/>
            <person name="Alamgir A."/>
            <person name="Owens N."/>
            <person name="Weber N.D."/>
            <person name="Virtaneva K."/>
            <person name="Barbian K."/>
            <person name="Babar A."/>
            <person name="Rosenke K."/>
        </authorList>
    </citation>
    <scope>NUCLEOTIDE SEQUENCE</scope>
    <source>
        <strain evidence="1">86-1</strain>
    </source>
</reference>
<proteinExistence type="predicted"/>
<accession>A0A212IWE0</accession>
<evidence type="ECO:0000313" key="1">
    <source>
        <dbReference type="EMBL" id="SBV91245.1"/>
    </source>
</evidence>
<protein>
    <submittedName>
        <fullName evidence="1">Uncharacterized protein</fullName>
    </submittedName>
</protein>
<dbReference type="AlphaFoldDB" id="A0A212IWE0"/>
<organism evidence="1">
    <name type="scientific">uncultured Dysgonomonas sp</name>
    <dbReference type="NCBI Taxonomy" id="206096"/>
    <lineage>
        <taxon>Bacteria</taxon>
        <taxon>Pseudomonadati</taxon>
        <taxon>Bacteroidota</taxon>
        <taxon>Bacteroidia</taxon>
        <taxon>Bacteroidales</taxon>
        <taxon>Dysgonomonadaceae</taxon>
        <taxon>Dysgonomonas</taxon>
        <taxon>environmental samples</taxon>
    </lineage>
</organism>
<dbReference type="EMBL" id="FLUM01000001">
    <property type="protein sequence ID" value="SBV91245.1"/>
    <property type="molecule type" value="Genomic_DNA"/>
</dbReference>
<name>A0A212IWE0_9BACT</name>
<gene>
    <name evidence="1" type="ORF">KL86DYS1_10291</name>
</gene>
<sequence>MFELIRQFGYQKLSSEFFRLAVSAVNGSAFEAGAKEFLITFAALAKSDTRNFQFRVGKM</sequence>